<dbReference type="EMBL" id="BAABME010017875">
    <property type="protein sequence ID" value="GAA0151686.1"/>
    <property type="molecule type" value="Genomic_DNA"/>
</dbReference>
<evidence type="ECO:0000256" key="2">
    <source>
        <dbReference type="ARBA" id="ARBA00022695"/>
    </source>
</evidence>
<protein>
    <recommendedName>
        <fullName evidence="7">Reverse transcriptase RNase H-like domain-containing protein</fullName>
    </recommendedName>
</protein>
<gene>
    <name evidence="8" type="ORF">LIER_37335</name>
</gene>
<feature type="domain" description="Reverse transcriptase RNase H-like" evidence="7">
    <location>
        <begin position="129"/>
        <end position="210"/>
    </location>
</feature>
<evidence type="ECO:0000313" key="8">
    <source>
        <dbReference type="EMBL" id="GAA0151686.1"/>
    </source>
</evidence>
<accession>A0AAV3PLU0</accession>
<keyword evidence="1" id="KW-0808">Transferase</keyword>
<reference evidence="8 9" key="1">
    <citation type="submission" date="2024-01" db="EMBL/GenBank/DDBJ databases">
        <title>The complete chloroplast genome sequence of Lithospermum erythrorhizon: insights into the phylogenetic relationship among Boraginaceae species and the maternal lineages of purple gromwells.</title>
        <authorList>
            <person name="Okada T."/>
            <person name="Watanabe K."/>
        </authorList>
    </citation>
    <scope>NUCLEOTIDE SEQUENCE [LARGE SCALE GENOMIC DNA]</scope>
</reference>
<keyword evidence="9" id="KW-1185">Reference proteome</keyword>
<dbReference type="Gene3D" id="3.10.10.10">
    <property type="entry name" value="HIV Type 1 Reverse Transcriptase, subunit A, domain 1"/>
    <property type="match status" value="1"/>
</dbReference>
<dbReference type="SUPFAM" id="SSF56672">
    <property type="entry name" value="DNA/RNA polymerases"/>
    <property type="match status" value="1"/>
</dbReference>
<organism evidence="8 9">
    <name type="scientific">Lithospermum erythrorhizon</name>
    <name type="common">Purple gromwell</name>
    <name type="synonym">Lithospermum officinale var. erythrorhizon</name>
    <dbReference type="NCBI Taxonomy" id="34254"/>
    <lineage>
        <taxon>Eukaryota</taxon>
        <taxon>Viridiplantae</taxon>
        <taxon>Streptophyta</taxon>
        <taxon>Embryophyta</taxon>
        <taxon>Tracheophyta</taxon>
        <taxon>Spermatophyta</taxon>
        <taxon>Magnoliopsida</taxon>
        <taxon>eudicotyledons</taxon>
        <taxon>Gunneridae</taxon>
        <taxon>Pentapetalae</taxon>
        <taxon>asterids</taxon>
        <taxon>lamiids</taxon>
        <taxon>Boraginales</taxon>
        <taxon>Boraginaceae</taxon>
        <taxon>Boraginoideae</taxon>
        <taxon>Lithospermeae</taxon>
        <taxon>Lithospermum</taxon>
    </lineage>
</organism>
<dbReference type="InterPro" id="IPR041373">
    <property type="entry name" value="RT_RNaseH"/>
</dbReference>
<evidence type="ECO:0000256" key="3">
    <source>
        <dbReference type="ARBA" id="ARBA00022722"/>
    </source>
</evidence>
<evidence type="ECO:0000256" key="1">
    <source>
        <dbReference type="ARBA" id="ARBA00022679"/>
    </source>
</evidence>
<proteinExistence type="predicted"/>
<keyword evidence="6" id="KW-0695">RNA-directed DNA polymerase</keyword>
<comment type="caution">
    <text evidence="8">The sequence shown here is derived from an EMBL/GenBank/DDBJ whole genome shotgun (WGS) entry which is preliminary data.</text>
</comment>
<dbReference type="InterPro" id="IPR043502">
    <property type="entry name" value="DNA/RNA_pol_sf"/>
</dbReference>
<dbReference type="PANTHER" id="PTHR48475">
    <property type="entry name" value="RIBONUCLEASE H"/>
    <property type="match status" value="1"/>
</dbReference>
<dbReference type="Pfam" id="PF17917">
    <property type="entry name" value="RT_RNaseH"/>
    <property type="match status" value="1"/>
</dbReference>
<evidence type="ECO:0000313" key="9">
    <source>
        <dbReference type="Proteomes" id="UP001454036"/>
    </source>
</evidence>
<keyword evidence="4" id="KW-0255">Endonuclease</keyword>
<dbReference type="Proteomes" id="UP001454036">
    <property type="component" value="Unassembled WGS sequence"/>
</dbReference>
<dbReference type="GO" id="GO:0016787">
    <property type="term" value="F:hydrolase activity"/>
    <property type="evidence" value="ECO:0007669"/>
    <property type="project" value="UniProtKB-KW"/>
</dbReference>
<keyword evidence="2" id="KW-0548">Nucleotidyltransferase</keyword>
<dbReference type="GO" id="GO:0003964">
    <property type="term" value="F:RNA-directed DNA polymerase activity"/>
    <property type="evidence" value="ECO:0007669"/>
    <property type="project" value="UniProtKB-KW"/>
</dbReference>
<keyword evidence="5" id="KW-0378">Hydrolase</keyword>
<evidence type="ECO:0000259" key="7">
    <source>
        <dbReference type="Pfam" id="PF17917"/>
    </source>
</evidence>
<dbReference type="PANTHER" id="PTHR48475:SF1">
    <property type="entry name" value="RNASE H TYPE-1 DOMAIN-CONTAINING PROTEIN"/>
    <property type="match status" value="1"/>
</dbReference>
<evidence type="ECO:0000256" key="5">
    <source>
        <dbReference type="ARBA" id="ARBA00022801"/>
    </source>
</evidence>
<dbReference type="AlphaFoldDB" id="A0AAV3PLU0"/>
<dbReference type="GO" id="GO:0004519">
    <property type="term" value="F:endonuclease activity"/>
    <property type="evidence" value="ECO:0007669"/>
    <property type="project" value="UniProtKB-KW"/>
</dbReference>
<evidence type="ECO:0000256" key="6">
    <source>
        <dbReference type="ARBA" id="ARBA00022918"/>
    </source>
</evidence>
<evidence type="ECO:0000256" key="4">
    <source>
        <dbReference type="ARBA" id="ARBA00022759"/>
    </source>
</evidence>
<sequence length="227" mass="25545">MAEEDVEKIAFVTEYGIYCWKVMVFGLKNAGATREAEAHGAKLRDNFANLRKPKFRLNSDKCIFRVTSGKFLEYMISQKGIEPNLDKISAVQPMQSPKTQKEAQCQTDRIAALSQTSGRGCSIVVPGAVSKHALSNVLIWEEDEIQRSVYYVSKIMRGAETSYPLMEKLVYALIMPAQKLKPYIEAHLVEVISDQPLRQILENPCRSGRIVMVECTHGSEKEIPEST</sequence>
<keyword evidence="3" id="KW-0540">Nuclease</keyword>
<name>A0AAV3PLU0_LITER</name>
<dbReference type="InterPro" id="IPR043128">
    <property type="entry name" value="Rev_trsase/Diguanyl_cyclase"/>
</dbReference>
<dbReference type="Gene3D" id="3.30.70.270">
    <property type="match status" value="1"/>
</dbReference>